<evidence type="ECO:0000259" key="17">
    <source>
        <dbReference type="SMART" id="SM01241"/>
    </source>
</evidence>
<feature type="domain" description="Integrin beta subunit VWA" evidence="16">
    <location>
        <begin position="30"/>
        <end position="414"/>
    </location>
</feature>
<keyword evidence="10 15" id="KW-0472">Membrane</keyword>
<keyword evidence="12" id="KW-0325">Glycoprotein</keyword>
<dbReference type="Gene3D" id="3.40.50.410">
    <property type="entry name" value="von Willebrand factor, type A domain"/>
    <property type="match status" value="1"/>
</dbReference>
<dbReference type="SUPFAM" id="SSF53300">
    <property type="entry name" value="vWA-like"/>
    <property type="match status" value="1"/>
</dbReference>
<keyword evidence="8 15" id="KW-1133">Transmembrane helix</keyword>
<gene>
    <name evidence="18" type="ORF">BaRGS_00034433</name>
</gene>
<evidence type="ECO:0000256" key="3">
    <source>
        <dbReference type="ARBA" id="ARBA00022536"/>
    </source>
</evidence>
<keyword evidence="3" id="KW-0245">EGF-like domain</keyword>
<feature type="disulfide bond" evidence="13">
    <location>
        <begin position="532"/>
        <end position="541"/>
    </location>
</feature>
<feature type="disulfide bond" evidence="13">
    <location>
        <begin position="430"/>
        <end position="442"/>
    </location>
</feature>
<name>A0ABD0JHC2_9CAEN</name>
<feature type="disulfide bond" evidence="13">
    <location>
        <begin position="444"/>
        <end position="453"/>
    </location>
</feature>
<dbReference type="InterPro" id="IPR057243">
    <property type="entry name" value="Integrin_I-EGF_CS"/>
</dbReference>
<keyword evidence="6" id="KW-0677">Repeat</keyword>
<feature type="disulfide bond" evidence="13">
    <location>
        <begin position="614"/>
        <end position="641"/>
    </location>
</feature>
<dbReference type="InterPro" id="IPR013111">
    <property type="entry name" value="EGF_extracell"/>
</dbReference>
<evidence type="ECO:0000259" key="16">
    <source>
        <dbReference type="SMART" id="SM00187"/>
    </source>
</evidence>
<accession>A0ABD0JHC2</accession>
<evidence type="ECO:0000256" key="1">
    <source>
        <dbReference type="ARBA" id="ARBA00004479"/>
    </source>
</evidence>
<dbReference type="Gene3D" id="2.10.25.10">
    <property type="entry name" value="Laminin"/>
    <property type="match status" value="2"/>
</dbReference>
<evidence type="ECO:0000256" key="9">
    <source>
        <dbReference type="ARBA" id="ARBA00023037"/>
    </source>
</evidence>
<dbReference type="GO" id="GO:0005886">
    <property type="term" value="C:plasma membrane"/>
    <property type="evidence" value="ECO:0007669"/>
    <property type="project" value="UniProtKB-SubCell"/>
</dbReference>
<feature type="disulfide bond" evidence="13">
    <location>
        <begin position="543"/>
        <end position="550"/>
    </location>
</feature>
<dbReference type="InterPro" id="IPR032695">
    <property type="entry name" value="Integrin_dom_sf"/>
</dbReference>
<dbReference type="GO" id="GO:0007155">
    <property type="term" value="P:cell adhesion"/>
    <property type="evidence" value="ECO:0007669"/>
    <property type="project" value="UniProtKB-KW"/>
</dbReference>
<evidence type="ECO:0000256" key="7">
    <source>
        <dbReference type="ARBA" id="ARBA00022889"/>
    </source>
</evidence>
<dbReference type="InterPro" id="IPR015812">
    <property type="entry name" value="Integrin_bsu"/>
</dbReference>
<protein>
    <recommendedName>
        <fullName evidence="14">Integrin beta</fullName>
    </recommendedName>
</protein>
<feature type="disulfide bond" evidence="13">
    <location>
        <begin position="455"/>
        <end position="470"/>
    </location>
</feature>
<dbReference type="SMART" id="SM01241">
    <property type="entry name" value="Integrin_b_cyt"/>
    <property type="match status" value="1"/>
</dbReference>
<dbReference type="Gene3D" id="2.60.40.1510">
    <property type="entry name" value="ntegrin, alpha v. Chain A, domain 3"/>
    <property type="match status" value="1"/>
</dbReference>
<keyword evidence="4 14" id="KW-0812">Transmembrane</keyword>
<evidence type="ECO:0000256" key="5">
    <source>
        <dbReference type="ARBA" id="ARBA00022729"/>
    </source>
</evidence>
<feature type="disulfide bond" evidence="13">
    <location>
        <begin position="353"/>
        <end position="361"/>
    </location>
</feature>
<dbReference type="FunFam" id="2.10.25.10:FF:000036">
    <property type="entry name" value="Integrin beta"/>
    <property type="match status" value="1"/>
</dbReference>
<evidence type="ECO:0000256" key="15">
    <source>
        <dbReference type="SAM" id="Phobius"/>
    </source>
</evidence>
<dbReference type="PRINTS" id="PR01186">
    <property type="entry name" value="INTEGRINB"/>
</dbReference>
<dbReference type="InterPro" id="IPR040622">
    <property type="entry name" value="EGF_integrin_1"/>
</dbReference>
<dbReference type="Pfam" id="PF07974">
    <property type="entry name" value="EGF_2"/>
    <property type="match status" value="1"/>
</dbReference>
<keyword evidence="5" id="KW-0732">Signal</keyword>
<comment type="similarity">
    <text evidence="2 14">Belongs to the integrin beta chain family.</text>
</comment>
<feature type="disulfide bond" evidence="13">
    <location>
        <begin position="506"/>
        <end position="511"/>
    </location>
</feature>
<keyword evidence="9 14" id="KW-0401">Integrin</keyword>
<dbReference type="InterPro" id="IPR036465">
    <property type="entry name" value="vWFA_dom_sf"/>
</dbReference>
<dbReference type="Pfam" id="PF18372">
    <property type="entry name" value="I-EGF_1"/>
    <property type="match status" value="1"/>
</dbReference>
<dbReference type="SUPFAM" id="SSF69179">
    <property type="entry name" value="Integrin domains"/>
    <property type="match status" value="1"/>
</dbReference>
<dbReference type="GO" id="GO:0007229">
    <property type="term" value="P:integrin-mediated signaling pathway"/>
    <property type="evidence" value="ECO:0007669"/>
    <property type="project" value="UniProtKB-KW"/>
</dbReference>
<dbReference type="Gene3D" id="1.20.5.100">
    <property type="entry name" value="Cytochrome c1, transmembrane anchor, C-terminal"/>
    <property type="match status" value="1"/>
</dbReference>
<dbReference type="Proteomes" id="UP001519460">
    <property type="component" value="Unassembled WGS sequence"/>
</dbReference>
<evidence type="ECO:0000256" key="2">
    <source>
        <dbReference type="ARBA" id="ARBA00007449"/>
    </source>
</evidence>
<feature type="disulfide bond" evidence="13">
    <location>
        <begin position="241"/>
        <end position="271"/>
    </location>
</feature>
<dbReference type="InterPro" id="IPR002369">
    <property type="entry name" value="Integrin_bsu_VWA"/>
</dbReference>
<evidence type="ECO:0000313" key="18">
    <source>
        <dbReference type="EMBL" id="KAK7474298.1"/>
    </source>
</evidence>
<dbReference type="PANTHER" id="PTHR10082">
    <property type="entry name" value="INTEGRIN BETA SUBUNIT"/>
    <property type="match status" value="1"/>
</dbReference>
<evidence type="ECO:0000256" key="10">
    <source>
        <dbReference type="ARBA" id="ARBA00023136"/>
    </source>
</evidence>
<dbReference type="PIRSF" id="PIRSF002512">
    <property type="entry name" value="Integrin_B"/>
    <property type="match status" value="1"/>
</dbReference>
<evidence type="ECO:0000256" key="12">
    <source>
        <dbReference type="ARBA" id="ARBA00023180"/>
    </source>
</evidence>
<evidence type="ECO:0000313" key="19">
    <source>
        <dbReference type="Proteomes" id="UP001519460"/>
    </source>
</evidence>
<reference evidence="18 19" key="1">
    <citation type="journal article" date="2023" name="Sci. Data">
        <title>Genome assembly of the Korean intertidal mud-creeper Batillaria attramentaria.</title>
        <authorList>
            <person name="Patra A.K."/>
            <person name="Ho P.T."/>
            <person name="Jun S."/>
            <person name="Lee S.J."/>
            <person name="Kim Y."/>
            <person name="Won Y.J."/>
        </authorList>
    </citation>
    <scope>NUCLEOTIDE SEQUENCE [LARGE SCALE GENOMIC DNA]</scope>
    <source>
        <strain evidence="18">Wonlab-2016</strain>
    </source>
</reference>
<dbReference type="EMBL" id="JACVVK020000440">
    <property type="protein sequence ID" value="KAK7474298.1"/>
    <property type="molecule type" value="Genomic_DNA"/>
</dbReference>
<feature type="transmembrane region" description="Helical" evidence="15">
    <location>
        <begin position="680"/>
        <end position="702"/>
    </location>
</feature>
<keyword evidence="11 13" id="KW-1015">Disulfide bond</keyword>
<feature type="disulfide bond" evidence="13">
    <location>
        <begin position="439"/>
        <end position="482"/>
    </location>
</feature>
<keyword evidence="7 14" id="KW-0130">Cell adhesion</keyword>
<proteinExistence type="inferred from homology"/>
<sequence>MYGSCPGRRFPDGNCSEWELFGVGIVHVGIVQDRNCPPMWDFFPRMVVGHVAIVRKRNDPHVSITCTCSMSFQQDQDVTDGRDGTGNDAIQLQPQEMNIKLRPKGKGVKFDATFRAAKNFPVDLYFLFDVSATMASTLKQLSELAIQMGTCLRMTWRSLGYGVFQDKVILPFTSTHPVRLKNPFPGGTNNYAPAIAFDHMLNLTQDLGEFRSAVNESLNKITGNLDRPEGGFDAIMQAIVCKKMGWRDNSRQIIIFGSDLAGLITPNDEQCHLTEKGENEMSEKQDYPSVGQISAALDRTKKYIIFAVKESIENEYKHINKRVSRSTHSALTKENNIVDIVQTKYRVTITPECEQKEGTSCTGLKIGQEVRFKVQVRAERCPADPADRVQTVTIAPSDFRLDTLVIKVELLCECDCQLDDASSMVPSMDCTEGNGTIECGVCRCFPGRAGSVCECGLQDEDISLANSDSCKEGGNSSSTPECSGTGVCECGMCHCQAGYTGKYCQCNNQICGRANGLVCAGNGECDCESCRCFANYTGHACQCVTSDDVCIAQKVTEPVSVVKRDASVPVTKDTAASSAIVAEARDEVTHEMCAKCVVMPNLDTCKDNDTITTCQKLVRPVKNSDREQYKTERRAKVSDDCYVVYSQLQDDPSGNSSTDSCYGQIIYVEDTEDCGESPDLLIVVLGIVGGVVAVGLLLLILWKILTMLFDKMEYAHFERELNTHKWAKQVNPLYKGASTTYYNPIVDKSASRADDM</sequence>
<evidence type="ECO:0000256" key="8">
    <source>
        <dbReference type="ARBA" id="ARBA00022989"/>
    </source>
</evidence>
<dbReference type="Pfam" id="PF00362">
    <property type="entry name" value="Integrin_beta"/>
    <property type="match status" value="1"/>
</dbReference>
<evidence type="ECO:0000256" key="13">
    <source>
        <dbReference type="PIRSR" id="PIRSR002512-1"/>
    </source>
</evidence>
<feature type="disulfide bond" evidence="13">
    <location>
        <begin position="412"/>
        <end position="416"/>
    </location>
</feature>
<evidence type="ECO:0000256" key="4">
    <source>
        <dbReference type="ARBA" id="ARBA00022692"/>
    </source>
</evidence>
<dbReference type="InterPro" id="IPR014836">
    <property type="entry name" value="Integrin_bsu_cyt_dom"/>
</dbReference>
<comment type="caution">
    <text evidence="18">The sequence shown here is derived from an EMBL/GenBank/DDBJ whole genome shotgun (WGS) entry which is preliminary data.</text>
</comment>
<evidence type="ECO:0000256" key="6">
    <source>
        <dbReference type="ARBA" id="ARBA00022737"/>
    </source>
</evidence>
<feature type="domain" description="Integrin beta subunit cytoplasmic" evidence="17">
    <location>
        <begin position="703"/>
        <end position="749"/>
    </location>
</feature>
<keyword evidence="19" id="KW-1185">Reference proteome</keyword>
<evidence type="ECO:0000256" key="14">
    <source>
        <dbReference type="RuleBase" id="RU000633"/>
    </source>
</evidence>
<dbReference type="PANTHER" id="PTHR10082:SF60">
    <property type="entry name" value="INTEGRIN BETA-PS"/>
    <property type="match status" value="1"/>
</dbReference>
<dbReference type="SMART" id="SM00187">
    <property type="entry name" value="INB"/>
    <property type="match status" value="1"/>
</dbReference>
<dbReference type="Pfam" id="PF08725">
    <property type="entry name" value="Integrin_b_cyt"/>
    <property type="match status" value="1"/>
</dbReference>
<organism evidence="18 19">
    <name type="scientific">Batillaria attramentaria</name>
    <dbReference type="NCBI Taxonomy" id="370345"/>
    <lineage>
        <taxon>Eukaryota</taxon>
        <taxon>Metazoa</taxon>
        <taxon>Spiralia</taxon>
        <taxon>Lophotrochozoa</taxon>
        <taxon>Mollusca</taxon>
        <taxon>Gastropoda</taxon>
        <taxon>Caenogastropoda</taxon>
        <taxon>Sorbeoconcha</taxon>
        <taxon>Cerithioidea</taxon>
        <taxon>Batillariidae</taxon>
        <taxon>Batillaria</taxon>
    </lineage>
</organism>
<feature type="disulfide bond" evidence="13">
    <location>
        <begin position="495"/>
        <end position="504"/>
    </location>
</feature>
<evidence type="ECO:0000256" key="11">
    <source>
        <dbReference type="ARBA" id="ARBA00023157"/>
    </source>
</evidence>
<feature type="disulfide bond" evidence="13">
    <location>
        <begin position="488"/>
        <end position="493"/>
    </location>
</feature>
<feature type="disulfide bond" evidence="13">
    <location>
        <begin position="593"/>
        <end position="674"/>
    </location>
</feature>
<dbReference type="PROSITE" id="PS00243">
    <property type="entry name" value="I_EGF_1"/>
    <property type="match status" value="1"/>
</dbReference>
<feature type="disulfide bond" evidence="13">
    <location>
        <begin position="490"/>
        <end position="519"/>
    </location>
</feature>
<feature type="disulfide bond" evidence="13">
    <location>
        <begin position="525"/>
        <end position="530"/>
    </location>
</feature>
<dbReference type="AlphaFoldDB" id="A0ABD0JHC2"/>
<comment type="subcellular location">
    <subcellularLocation>
        <location evidence="14">Cell membrane</location>
        <topology evidence="14">Single-pass type I membrane protein</topology>
    </subcellularLocation>
    <subcellularLocation>
        <location evidence="1">Membrane</location>
        <topology evidence="1">Single-pass type I membrane protein</topology>
    </subcellularLocation>
</comment>